<evidence type="ECO:0000313" key="2">
    <source>
        <dbReference type="Proteomes" id="UP000076871"/>
    </source>
</evidence>
<dbReference type="Proteomes" id="UP000076871">
    <property type="component" value="Unassembled WGS sequence"/>
</dbReference>
<keyword evidence="2" id="KW-1185">Reference proteome</keyword>
<dbReference type="InParanoid" id="A0A165C329"/>
<proteinExistence type="predicted"/>
<name>A0A165C329_9APHY</name>
<dbReference type="AlphaFoldDB" id="A0A165C329"/>
<reference evidence="1 2" key="1">
    <citation type="journal article" date="2016" name="Mol. Biol. Evol.">
        <title>Comparative Genomics of Early-Diverging Mushroom-Forming Fungi Provides Insights into the Origins of Lignocellulose Decay Capabilities.</title>
        <authorList>
            <person name="Nagy L.G."/>
            <person name="Riley R."/>
            <person name="Tritt A."/>
            <person name="Adam C."/>
            <person name="Daum C."/>
            <person name="Floudas D."/>
            <person name="Sun H."/>
            <person name="Yadav J.S."/>
            <person name="Pangilinan J."/>
            <person name="Larsson K.H."/>
            <person name="Matsuura K."/>
            <person name="Barry K."/>
            <person name="Labutti K."/>
            <person name="Kuo R."/>
            <person name="Ohm R.A."/>
            <person name="Bhattacharya S.S."/>
            <person name="Shirouzu T."/>
            <person name="Yoshinaga Y."/>
            <person name="Martin F.M."/>
            <person name="Grigoriev I.V."/>
            <person name="Hibbett D.S."/>
        </authorList>
    </citation>
    <scope>NUCLEOTIDE SEQUENCE [LARGE SCALE GENOMIC DNA]</scope>
    <source>
        <strain evidence="1 2">93-53</strain>
    </source>
</reference>
<dbReference type="GeneID" id="63830221"/>
<dbReference type="EMBL" id="KV427655">
    <property type="protein sequence ID" value="KZT02113.1"/>
    <property type="molecule type" value="Genomic_DNA"/>
</dbReference>
<organism evidence="1 2">
    <name type="scientific">Laetiporus sulphureus 93-53</name>
    <dbReference type="NCBI Taxonomy" id="1314785"/>
    <lineage>
        <taxon>Eukaryota</taxon>
        <taxon>Fungi</taxon>
        <taxon>Dikarya</taxon>
        <taxon>Basidiomycota</taxon>
        <taxon>Agaricomycotina</taxon>
        <taxon>Agaricomycetes</taxon>
        <taxon>Polyporales</taxon>
        <taxon>Laetiporus</taxon>
    </lineage>
</organism>
<evidence type="ECO:0000313" key="1">
    <source>
        <dbReference type="EMBL" id="KZT02113.1"/>
    </source>
</evidence>
<gene>
    <name evidence="1" type="ORF">LAESUDRAFT_763050</name>
</gene>
<accession>A0A165C329</accession>
<sequence>MSHIDGVFSLTAHACGVYPVDGACVFLLQRLDNLVSMSPAPDAPKVKGLAPPTFVSYTPFHEAVGPRCTPAELSEIMQEIVASADHGNFDNLPEGRVYARNCFLVTYIEGDLFVDRRDQTYLGRTCPIENWWAKHDLKRIPPPSAASVVIAEWSNVKWKWSQSLQRRYHVLHPS</sequence>
<protein>
    <submittedName>
        <fullName evidence="1">Uncharacterized protein</fullName>
    </submittedName>
</protein>
<dbReference type="RefSeq" id="XP_040759853.1">
    <property type="nucleotide sequence ID" value="XM_040913193.1"/>
</dbReference>